<protein>
    <submittedName>
        <fullName evidence="7">Fimbrial protein</fullName>
    </submittedName>
</protein>
<comment type="caution">
    <text evidence="7">The sequence shown here is derived from an EMBL/GenBank/DDBJ whole genome shotgun (WGS) entry which is preliminary data.</text>
</comment>
<keyword evidence="3 5" id="KW-0732">Signal</keyword>
<name>A0ABR9C3T3_9PSED</name>
<evidence type="ECO:0000313" key="7">
    <source>
        <dbReference type="EMBL" id="MBD8771902.1"/>
    </source>
</evidence>
<feature type="chain" id="PRO_5046818628" evidence="5">
    <location>
        <begin position="20"/>
        <end position="165"/>
    </location>
</feature>
<evidence type="ECO:0000259" key="6">
    <source>
        <dbReference type="Pfam" id="PF00419"/>
    </source>
</evidence>
<evidence type="ECO:0000256" key="5">
    <source>
        <dbReference type="SAM" id="SignalP"/>
    </source>
</evidence>
<comment type="subcellular location">
    <subcellularLocation>
        <location evidence="1">Fimbrium</location>
    </subcellularLocation>
</comment>
<proteinExistence type="inferred from homology"/>
<dbReference type="InterPro" id="IPR036937">
    <property type="entry name" value="Adhesion_dom_fimbrial_sf"/>
</dbReference>
<sequence>MTIRHFALLAWLCSSGALAAGDSARIEVTGQLISPPCSARFAGVQQVDLGVVSLNQLHDAKVGSVDVPLVFDCRDASRVDLKLSAASTSDRRTLATSLAQLGLRLSLLRPQVAGTEIDFGLGQSNAFTVSGKTLELVLRVTPVMLEALPEAGSYSALLMLEMTYL</sequence>
<accession>A0ABR9C3T3</accession>
<keyword evidence="4" id="KW-0281">Fimbrium</keyword>
<evidence type="ECO:0000256" key="2">
    <source>
        <dbReference type="ARBA" id="ARBA00006671"/>
    </source>
</evidence>
<reference evidence="7 8" key="1">
    <citation type="journal article" date="2020" name="FEMS Microbiol. Ecol.">
        <title>Temporal dynamics of bacterial communities during seed development and maturation.</title>
        <authorList>
            <person name="Chesneau G."/>
            <person name="Torres-Cortes G."/>
            <person name="Briand M."/>
            <person name="Darrasse A."/>
            <person name="Preveaux A."/>
            <person name="Marais C."/>
            <person name="Jacques M.A."/>
            <person name="Shade A."/>
            <person name="Barret M."/>
        </authorList>
    </citation>
    <scope>NUCLEOTIDE SEQUENCE [LARGE SCALE GENOMIC DNA]</scope>
    <source>
        <strain evidence="7 8">CFBP13599</strain>
    </source>
</reference>
<evidence type="ECO:0000256" key="1">
    <source>
        <dbReference type="ARBA" id="ARBA00004561"/>
    </source>
</evidence>
<gene>
    <name evidence="7" type="ORF">IFT38_20400</name>
</gene>
<evidence type="ECO:0000256" key="4">
    <source>
        <dbReference type="ARBA" id="ARBA00023263"/>
    </source>
</evidence>
<comment type="similarity">
    <text evidence="2">Belongs to the fimbrial protein family.</text>
</comment>
<dbReference type="SUPFAM" id="SSF49401">
    <property type="entry name" value="Bacterial adhesins"/>
    <property type="match status" value="1"/>
</dbReference>
<dbReference type="EMBL" id="JACYWZ010000010">
    <property type="protein sequence ID" value="MBD8771902.1"/>
    <property type="molecule type" value="Genomic_DNA"/>
</dbReference>
<dbReference type="InterPro" id="IPR050263">
    <property type="entry name" value="Bact_Fimbrial_Adh_Pro"/>
</dbReference>
<dbReference type="Proteomes" id="UP000620025">
    <property type="component" value="Unassembled WGS sequence"/>
</dbReference>
<evidence type="ECO:0000256" key="3">
    <source>
        <dbReference type="ARBA" id="ARBA00022729"/>
    </source>
</evidence>
<feature type="signal peptide" evidence="5">
    <location>
        <begin position="1"/>
        <end position="19"/>
    </location>
</feature>
<dbReference type="RefSeq" id="WP_192069090.1">
    <property type="nucleotide sequence ID" value="NZ_JACYWY010000009.1"/>
</dbReference>
<dbReference type="PANTHER" id="PTHR33420:SF3">
    <property type="entry name" value="FIMBRIAL SUBUNIT ELFA"/>
    <property type="match status" value="1"/>
</dbReference>
<feature type="domain" description="Fimbrial-type adhesion" evidence="6">
    <location>
        <begin position="26"/>
        <end position="164"/>
    </location>
</feature>
<dbReference type="PANTHER" id="PTHR33420">
    <property type="entry name" value="FIMBRIAL SUBUNIT ELFA-RELATED"/>
    <property type="match status" value="1"/>
</dbReference>
<dbReference type="Pfam" id="PF00419">
    <property type="entry name" value="Fimbrial"/>
    <property type="match status" value="1"/>
</dbReference>
<dbReference type="InterPro" id="IPR000259">
    <property type="entry name" value="Adhesion_dom_fimbrial"/>
</dbReference>
<dbReference type="InterPro" id="IPR008966">
    <property type="entry name" value="Adhesion_dom_sf"/>
</dbReference>
<keyword evidence="8" id="KW-1185">Reference proteome</keyword>
<dbReference type="Gene3D" id="2.60.40.1090">
    <property type="entry name" value="Fimbrial-type adhesion domain"/>
    <property type="match status" value="1"/>
</dbReference>
<organism evidence="7 8">
    <name type="scientific">Pseudomonas coleopterorum</name>
    <dbReference type="NCBI Taxonomy" id="1605838"/>
    <lineage>
        <taxon>Bacteria</taxon>
        <taxon>Pseudomonadati</taxon>
        <taxon>Pseudomonadota</taxon>
        <taxon>Gammaproteobacteria</taxon>
        <taxon>Pseudomonadales</taxon>
        <taxon>Pseudomonadaceae</taxon>
        <taxon>Pseudomonas</taxon>
    </lineage>
</organism>
<evidence type="ECO:0000313" key="8">
    <source>
        <dbReference type="Proteomes" id="UP000620025"/>
    </source>
</evidence>